<dbReference type="InterPro" id="IPR036691">
    <property type="entry name" value="Endo/exonu/phosph_ase_sf"/>
</dbReference>
<organism evidence="2 3">
    <name type="scientific">Pseudogulbenkiania subflava DSM 22618</name>
    <dbReference type="NCBI Taxonomy" id="1123014"/>
    <lineage>
        <taxon>Bacteria</taxon>
        <taxon>Pseudomonadati</taxon>
        <taxon>Pseudomonadota</taxon>
        <taxon>Betaproteobacteria</taxon>
        <taxon>Neisseriales</taxon>
        <taxon>Chromobacteriaceae</taxon>
        <taxon>Pseudogulbenkiania</taxon>
    </lineage>
</organism>
<evidence type="ECO:0000313" key="2">
    <source>
        <dbReference type="EMBL" id="SMF47058.1"/>
    </source>
</evidence>
<dbReference type="InterPro" id="IPR051916">
    <property type="entry name" value="GPI-anchor_lipid_remodeler"/>
</dbReference>
<name>A0A1Y6CC52_9NEIS</name>
<keyword evidence="2" id="KW-0540">Nuclease</keyword>
<dbReference type="SUPFAM" id="SSF56219">
    <property type="entry name" value="DNase I-like"/>
    <property type="match status" value="1"/>
</dbReference>
<dbReference type="AlphaFoldDB" id="A0A1Y6CC52"/>
<accession>A0A1Y6CC52</accession>
<dbReference type="GO" id="GO:0004527">
    <property type="term" value="F:exonuclease activity"/>
    <property type="evidence" value="ECO:0007669"/>
    <property type="project" value="UniProtKB-KW"/>
</dbReference>
<dbReference type="GO" id="GO:0016020">
    <property type="term" value="C:membrane"/>
    <property type="evidence" value="ECO:0007669"/>
    <property type="project" value="GOC"/>
</dbReference>
<keyword evidence="3" id="KW-1185">Reference proteome</keyword>
<evidence type="ECO:0000259" key="1">
    <source>
        <dbReference type="Pfam" id="PF03372"/>
    </source>
</evidence>
<feature type="domain" description="Endonuclease/exonuclease/phosphatase" evidence="1">
    <location>
        <begin position="8"/>
        <end position="239"/>
    </location>
</feature>
<dbReference type="GO" id="GO:0006506">
    <property type="term" value="P:GPI anchor biosynthetic process"/>
    <property type="evidence" value="ECO:0007669"/>
    <property type="project" value="TreeGrafter"/>
</dbReference>
<proteinExistence type="predicted"/>
<reference evidence="3" key="1">
    <citation type="submission" date="2017-04" db="EMBL/GenBank/DDBJ databases">
        <authorList>
            <person name="Varghese N."/>
            <person name="Submissions S."/>
        </authorList>
    </citation>
    <scope>NUCLEOTIDE SEQUENCE [LARGE SCALE GENOMIC DNA]</scope>
    <source>
        <strain evidence="3">DSM 22618</strain>
    </source>
</reference>
<protein>
    <submittedName>
        <fullName evidence="2">Metal-dependent hydrolase, endonuclease/exonuclease/phosphatase family</fullName>
    </submittedName>
</protein>
<dbReference type="GO" id="GO:0004519">
    <property type="term" value="F:endonuclease activity"/>
    <property type="evidence" value="ECO:0007669"/>
    <property type="project" value="UniProtKB-KW"/>
</dbReference>
<keyword evidence="2" id="KW-0255">Endonuclease</keyword>
<sequence length="249" mass="28224">MEPLKVSTYNIHKGMSVLNRHVRVEDMAKALDSLSSDVMFLQEVQGKNLLRTLSHHEWPRIPQHQYLARQLGRKAAYGLNASYGHGHHGNAVLTRFPIASWCNLDISVNRFESRGVLHCVLEPPGWSTPVIALCAHLNLRAGDRRKQYTTLARYIRDNVPPHYPLILAGDFNDWRGEATDRLLAENGLHEVFQHLFGQHARSFPSRLPLLTLDRIYVRGLRPVNARAHQGAPWNGLSDHLPLSAELLPV</sequence>
<dbReference type="RefSeq" id="WP_085277557.1">
    <property type="nucleotide sequence ID" value="NZ_FXAG01000023.1"/>
</dbReference>
<dbReference type="PANTHER" id="PTHR14859:SF1">
    <property type="entry name" value="PGAP2-INTERACTING PROTEIN"/>
    <property type="match status" value="1"/>
</dbReference>
<dbReference type="Gene3D" id="3.60.10.10">
    <property type="entry name" value="Endonuclease/exonuclease/phosphatase"/>
    <property type="match status" value="1"/>
</dbReference>
<keyword evidence="2" id="KW-0269">Exonuclease</keyword>
<evidence type="ECO:0000313" key="3">
    <source>
        <dbReference type="Proteomes" id="UP000192920"/>
    </source>
</evidence>
<gene>
    <name evidence="2" type="ORF">SAMN02745746_03476</name>
</gene>
<dbReference type="Pfam" id="PF03372">
    <property type="entry name" value="Exo_endo_phos"/>
    <property type="match status" value="1"/>
</dbReference>
<dbReference type="EMBL" id="FXAG01000023">
    <property type="protein sequence ID" value="SMF47058.1"/>
    <property type="molecule type" value="Genomic_DNA"/>
</dbReference>
<dbReference type="STRING" id="1123014.SAMN02745746_03476"/>
<keyword evidence="2" id="KW-0378">Hydrolase</keyword>
<dbReference type="PANTHER" id="PTHR14859">
    <property type="entry name" value="CALCOFLUOR WHITE HYPERSENSITIVE PROTEIN PRECURSOR"/>
    <property type="match status" value="1"/>
</dbReference>
<dbReference type="Proteomes" id="UP000192920">
    <property type="component" value="Unassembled WGS sequence"/>
</dbReference>
<dbReference type="InterPro" id="IPR005135">
    <property type="entry name" value="Endo/exonuclease/phosphatase"/>
</dbReference>